<gene>
    <name evidence="1" type="ORF">X797_000533</name>
</gene>
<dbReference type="HOGENOM" id="CLU_054588_0_0_1"/>
<evidence type="ECO:0000313" key="1">
    <source>
        <dbReference type="EMBL" id="EXV05816.1"/>
    </source>
</evidence>
<dbReference type="AlphaFoldDB" id="A0A0A1V887"/>
<dbReference type="eggNOG" id="ENOG502SD7X">
    <property type="taxonomic scope" value="Eukaryota"/>
</dbReference>
<name>A0A0A1V887_9HYPO</name>
<accession>A0A0A1V887</accession>
<dbReference type="SUPFAM" id="SSF50249">
    <property type="entry name" value="Nucleic acid-binding proteins"/>
    <property type="match status" value="1"/>
</dbReference>
<comment type="caution">
    <text evidence="1">The sequence shown here is derived from an EMBL/GenBank/DDBJ whole genome shotgun (WGS) entry which is preliminary data.</text>
</comment>
<dbReference type="EMBL" id="JELW01000001">
    <property type="protein sequence ID" value="EXV05816.1"/>
    <property type="molecule type" value="Genomic_DNA"/>
</dbReference>
<dbReference type="Gene3D" id="2.40.50.140">
    <property type="entry name" value="Nucleic acid-binding proteins"/>
    <property type="match status" value="1"/>
</dbReference>
<reference evidence="1 2" key="1">
    <citation type="submission" date="2014-02" db="EMBL/GenBank/DDBJ databases">
        <title>The genome sequence of the entomopathogenic fungus Metarhizium robertsii ARSEF 2575.</title>
        <authorList>
            <person name="Giuliano Garisto Donzelli B."/>
            <person name="Roe B.A."/>
            <person name="Macmil S.L."/>
            <person name="Krasnoff S.B."/>
            <person name="Gibson D.M."/>
        </authorList>
    </citation>
    <scope>NUCLEOTIDE SEQUENCE [LARGE SCALE GENOMIC DNA]</scope>
    <source>
        <strain evidence="1 2">ARSEF 2575</strain>
    </source>
</reference>
<proteinExistence type="predicted"/>
<organism evidence="1 2">
    <name type="scientific">Metarhizium robertsii</name>
    <dbReference type="NCBI Taxonomy" id="568076"/>
    <lineage>
        <taxon>Eukaryota</taxon>
        <taxon>Fungi</taxon>
        <taxon>Dikarya</taxon>
        <taxon>Ascomycota</taxon>
        <taxon>Pezizomycotina</taxon>
        <taxon>Sordariomycetes</taxon>
        <taxon>Hypocreomycetidae</taxon>
        <taxon>Hypocreales</taxon>
        <taxon>Clavicipitaceae</taxon>
        <taxon>Metarhizium</taxon>
    </lineage>
</organism>
<sequence>MPPPKLLLLTGPPPSAALTESSCSIHNFEKPFQDLLGLPAASSHSLPPQTQYTAWRSLPLARQPLHTGFTQAHHLQRDAPSSPSFFTTADTTTTHGFATAPDHDGTQDVLAQFCEQSLAAHNSSAAPDLDSFDTTESASFMTTSLLSEDGQPAPPVPVPSHLSDLEDVPSAKQVTSLQPQTITLNLIVGVLSVAQPRTVTTKWGTALSLIEVLVGDETAAGFAVTFWVPVDKVAESDAVQLRRQDVVLMENVALHVFRGKVYGQSLRRGLTRLHLLWRAEGGGSYSTRSLTRAGGDSPQVGKVRVVRDWVLRFVGLDRTGRKRRRGVVDWDKPPDHTQ</sequence>
<evidence type="ECO:0000313" key="2">
    <source>
        <dbReference type="Proteomes" id="UP000030151"/>
    </source>
</evidence>
<evidence type="ECO:0008006" key="3">
    <source>
        <dbReference type="Google" id="ProtNLM"/>
    </source>
</evidence>
<dbReference type="OrthoDB" id="5378679at2759"/>
<dbReference type="Proteomes" id="UP000030151">
    <property type="component" value="Unassembled WGS sequence"/>
</dbReference>
<dbReference type="InterPro" id="IPR012340">
    <property type="entry name" value="NA-bd_OB-fold"/>
</dbReference>
<protein>
    <recommendedName>
        <fullName evidence="3">Nucleic acid-binding, OB-fold protein</fullName>
    </recommendedName>
</protein>